<evidence type="ECO:0000256" key="1">
    <source>
        <dbReference type="SAM" id="Phobius"/>
    </source>
</evidence>
<proteinExistence type="predicted"/>
<evidence type="ECO:0000313" key="3">
    <source>
        <dbReference type="Proteomes" id="UP001629113"/>
    </source>
</evidence>
<sequence>MHLTRRLTPATVRLTAITMLIALSVLAVVSIGEGFKIYSEQQQQHMNGRQLVDRQVSLPSTSALPLFPAQLSALATPAQAEPTAATAFDKPLLDTGASDSELTFGTTSQQVSDAVNGALGDVANNVQNSAGSSVPDSSKTLSALFAGGVDSVSSLLSNARQGTAAPSIAASTLSIATLVASVLPLPASAQPSSTLNRIGGFLTSTIPTALIPLPTGLSVQPKVPIPLISTCPIVVTTAFVQLDRPHELPGFDGATVTETFLSTQFAFTTTETRFVAAFTVTTTAYQVISTCSVAQGYPIAAVEVSNIITAIVQPMIHYHRLPA</sequence>
<name>A0ABR4P466_9HELO</name>
<feature type="transmembrane region" description="Helical" evidence="1">
    <location>
        <begin position="12"/>
        <end position="32"/>
    </location>
</feature>
<keyword evidence="1" id="KW-0472">Membrane</keyword>
<organism evidence="2 3">
    <name type="scientific">Phlyctema vagabunda</name>
    <dbReference type="NCBI Taxonomy" id="108571"/>
    <lineage>
        <taxon>Eukaryota</taxon>
        <taxon>Fungi</taxon>
        <taxon>Dikarya</taxon>
        <taxon>Ascomycota</taxon>
        <taxon>Pezizomycotina</taxon>
        <taxon>Leotiomycetes</taxon>
        <taxon>Helotiales</taxon>
        <taxon>Dermateaceae</taxon>
        <taxon>Phlyctema</taxon>
    </lineage>
</organism>
<reference evidence="2 3" key="1">
    <citation type="submission" date="2024-06" db="EMBL/GenBank/DDBJ databases">
        <title>Complete genome of Phlyctema vagabunda strain 19-DSS-EL-015.</title>
        <authorList>
            <person name="Fiorenzani C."/>
        </authorList>
    </citation>
    <scope>NUCLEOTIDE SEQUENCE [LARGE SCALE GENOMIC DNA]</scope>
    <source>
        <strain evidence="2 3">19-DSS-EL-015</strain>
    </source>
</reference>
<comment type="caution">
    <text evidence="2">The sequence shown here is derived from an EMBL/GenBank/DDBJ whole genome shotgun (WGS) entry which is preliminary data.</text>
</comment>
<evidence type="ECO:0000313" key="2">
    <source>
        <dbReference type="EMBL" id="KAL3418111.1"/>
    </source>
</evidence>
<keyword evidence="1" id="KW-1133">Transmembrane helix</keyword>
<accession>A0ABR4P466</accession>
<dbReference type="EMBL" id="JBFCZG010000009">
    <property type="protein sequence ID" value="KAL3418111.1"/>
    <property type="molecule type" value="Genomic_DNA"/>
</dbReference>
<gene>
    <name evidence="2" type="ORF">PVAG01_09826</name>
</gene>
<dbReference type="Proteomes" id="UP001629113">
    <property type="component" value="Unassembled WGS sequence"/>
</dbReference>
<keyword evidence="3" id="KW-1185">Reference proteome</keyword>
<keyword evidence="1" id="KW-0812">Transmembrane</keyword>
<protein>
    <submittedName>
        <fullName evidence="2">Uncharacterized protein</fullName>
    </submittedName>
</protein>